<dbReference type="AlphaFoldDB" id="A0A1J5ILZ3"/>
<dbReference type="NCBIfam" id="TIGR00412">
    <property type="entry name" value="redox_disulf_2"/>
    <property type="match status" value="1"/>
</dbReference>
<dbReference type="Pfam" id="PF13192">
    <property type="entry name" value="Thioredoxin_3"/>
    <property type="match status" value="1"/>
</dbReference>
<dbReference type="InterPro" id="IPR036249">
    <property type="entry name" value="Thioredoxin-like_sf"/>
</dbReference>
<dbReference type="EMBL" id="MNZT01000036">
    <property type="protein sequence ID" value="OIP98165.1"/>
    <property type="molecule type" value="Genomic_DNA"/>
</dbReference>
<evidence type="ECO:0000313" key="3">
    <source>
        <dbReference type="Proteomes" id="UP000183245"/>
    </source>
</evidence>
<sequence>MKIQVIGSGCPTCKKMHEQTVQVVKELGIETEVEYSTDITKIIEMGVMQSPVLAVDGEALIVGASDQARIKQVLEKVGK</sequence>
<name>A0A1J5ILZ3_9BACT</name>
<reference evidence="2 3" key="1">
    <citation type="journal article" date="2016" name="Environ. Microbiol.">
        <title>Genomic resolution of a cold subsurface aquifer community provides metabolic insights for novel microbes adapted to high CO concentrations.</title>
        <authorList>
            <person name="Probst A.J."/>
            <person name="Castelle C.J."/>
            <person name="Singh A."/>
            <person name="Brown C.T."/>
            <person name="Anantharaman K."/>
            <person name="Sharon I."/>
            <person name="Hug L.A."/>
            <person name="Burstein D."/>
            <person name="Emerson J.B."/>
            <person name="Thomas B.C."/>
            <person name="Banfield J.F."/>
        </authorList>
    </citation>
    <scope>NUCLEOTIDE SEQUENCE [LARGE SCALE GENOMIC DNA]</scope>
    <source>
        <strain evidence="2">CG2_30_54_11</strain>
    </source>
</reference>
<dbReference type="Proteomes" id="UP000183245">
    <property type="component" value="Unassembled WGS sequence"/>
</dbReference>
<dbReference type="InterPro" id="IPR005243">
    <property type="entry name" value="THIRX-like_proc"/>
</dbReference>
<dbReference type="STRING" id="1817892.AUK40_01880"/>
<accession>A0A1J5ILZ3</accession>
<proteinExistence type="predicted"/>
<dbReference type="Gene3D" id="3.40.30.10">
    <property type="entry name" value="Glutaredoxin"/>
    <property type="match status" value="1"/>
</dbReference>
<dbReference type="SUPFAM" id="SSF52833">
    <property type="entry name" value="Thioredoxin-like"/>
    <property type="match status" value="1"/>
</dbReference>
<dbReference type="PANTHER" id="PTHR36450">
    <property type="entry name" value="THIOREDOXIN"/>
    <property type="match status" value="1"/>
</dbReference>
<evidence type="ECO:0000259" key="1">
    <source>
        <dbReference type="Pfam" id="PF13192"/>
    </source>
</evidence>
<comment type="caution">
    <text evidence="2">The sequence shown here is derived from an EMBL/GenBank/DDBJ whole genome shotgun (WGS) entry which is preliminary data.</text>
</comment>
<feature type="domain" description="Thioredoxin-like fold" evidence="1">
    <location>
        <begin position="1"/>
        <end position="75"/>
    </location>
</feature>
<organism evidence="2 3">
    <name type="scientific">Candidatus Wirthbacteria bacterium CG2_30_54_11</name>
    <dbReference type="NCBI Taxonomy" id="1817892"/>
    <lineage>
        <taxon>Bacteria</taxon>
        <taxon>Candidatus Wirthbacteria</taxon>
    </lineage>
</organism>
<protein>
    <recommendedName>
        <fullName evidence="1">Thioredoxin-like fold domain-containing protein</fullName>
    </recommendedName>
</protein>
<dbReference type="PANTHER" id="PTHR36450:SF1">
    <property type="entry name" value="THIOREDOXIN"/>
    <property type="match status" value="1"/>
</dbReference>
<evidence type="ECO:0000313" key="2">
    <source>
        <dbReference type="EMBL" id="OIP98165.1"/>
    </source>
</evidence>
<gene>
    <name evidence="2" type="ORF">AUK40_01880</name>
</gene>
<dbReference type="InterPro" id="IPR012336">
    <property type="entry name" value="Thioredoxin-like_fold"/>
</dbReference>